<dbReference type="EMBL" id="JAGIZQ010000004">
    <property type="protein sequence ID" value="KAH6632486.1"/>
    <property type="molecule type" value="Genomic_DNA"/>
</dbReference>
<evidence type="ECO:0000313" key="1">
    <source>
        <dbReference type="EMBL" id="KAH6632486.1"/>
    </source>
</evidence>
<gene>
    <name evidence="1" type="ORF">F5144DRAFT_534039</name>
</gene>
<name>A0ACB7PBH8_9PEZI</name>
<protein>
    <submittedName>
        <fullName evidence="1">Carboxylesterase family-domain-containing protein</fullName>
    </submittedName>
</protein>
<accession>A0ACB7PBH8</accession>
<proteinExistence type="predicted"/>
<dbReference type="Proteomes" id="UP000724584">
    <property type="component" value="Unassembled WGS sequence"/>
</dbReference>
<sequence>MAHALQTAVLGALLLSPISGVLGASTVEGRQIAPGSESFGGGLTILSDNRLDNHPKNGSAALLVHHQASYAAAVASCRTLSEGLWNPDTMKFTDGLNNSLSYQAHIGAIPVKQLFWVDRGHRNATASCRQCRAIDIHGHITPSDCTLKLPALCSQTAPVSTQANNTATGYLVNHLVGSQAYTGYRDAFAWKFRAIRYAPQPTRFEHSTPFEPNEATAIPALTSKADCLQPVGEVQSGSSEDCLFLNVWTTHLPPRNGGRAIKPKLKPVMFYIYGGGFTSGTSNNGNADGTNLASRGDVVVVTPNYRVSTLGWMAFDDGVHNGNYGLGDLINALNWVQKHIKDLGGDPTKVTIFGESAGAMLVRALLASPKAQGLFYAAISMSGPTGLSGNEHGSTSYYNSIESEFEGTSKAILDKMGCWNATDRLACMREVNATELINISAVSRSLVQDGTWLVSNTLALNNTSGYTKDVAFMTGTNRDELGVDVDPIKEGANITDIFAHHLPGDVGDLSHFLNSSDFAPSNPTSPPQILNATIRASTNGLYTCLEQATAYTAARHAAFKTVYAFQFNRTYSPPGYTKPHCDAPKTPARPNGDPDAEYFKCHAGEKMVVFGNPLRAGLPDRDGLDVPFAQLAVDYWSAFARTQDPNPSRAHLQARGYWGTLEQVEKVGAWETAGEGGWRLLQWNGRQQGVTEKAQCDALGLAVDYFETR</sequence>
<organism evidence="1 2">
    <name type="scientific">Chaetomium tenue</name>
    <dbReference type="NCBI Taxonomy" id="1854479"/>
    <lineage>
        <taxon>Eukaryota</taxon>
        <taxon>Fungi</taxon>
        <taxon>Dikarya</taxon>
        <taxon>Ascomycota</taxon>
        <taxon>Pezizomycotina</taxon>
        <taxon>Sordariomycetes</taxon>
        <taxon>Sordariomycetidae</taxon>
        <taxon>Sordariales</taxon>
        <taxon>Chaetomiaceae</taxon>
        <taxon>Chaetomium</taxon>
    </lineage>
</organism>
<keyword evidence="2" id="KW-1185">Reference proteome</keyword>
<reference evidence="1 2" key="1">
    <citation type="journal article" date="2021" name="Nat. Commun.">
        <title>Genetic determinants of endophytism in the Arabidopsis root mycobiome.</title>
        <authorList>
            <person name="Mesny F."/>
            <person name="Miyauchi S."/>
            <person name="Thiergart T."/>
            <person name="Pickel B."/>
            <person name="Atanasova L."/>
            <person name="Karlsson M."/>
            <person name="Huettel B."/>
            <person name="Barry K.W."/>
            <person name="Haridas S."/>
            <person name="Chen C."/>
            <person name="Bauer D."/>
            <person name="Andreopoulos W."/>
            <person name="Pangilinan J."/>
            <person name="LaButti K."/>
            <person name="Riley R."/>
            <person name="Lipzen A."/>
            <person name="Clum A."/>
            <person name="Drula E."/>
            <person name="Henrissat B."/>
            <person name="Kohler A."/>
            <person name="Grigoriev I.V."/>
            <person name="Martin F.M."/>
            <person name="Hacquard S."/>
        </authorList>
    </citation>
    <scope>NUCLEOTIDE SEQUENCE [LARGE SCALE GENOMIC DNA]</scope>
    <source>
        <strain evidence="1 2">MPI-SDFR-AT-0079</strain>
    </source>
</reference>
<evidence type="ECO:0000313" key="2">
    <source>
        <dbReference type="Proteomes" id="UP000724584"/>
    </source>
</evidence>
<comment type="caution">
    <text evidence="1">The sequence shown here is derived from an EMBL/GenBank/DDBJ whole genome shotgun (WGS) entry which is preliminary data.</text>
</comment>